<dbReference type="GO" id="GO:0006302">
    <property type="term" value="P:double-strand break repair"/>
    <property type="evidence" value="ECO:0007669"/>
    <property type="project" value="InterPro"/>
</dbReference>
<keyword evidence="7" id="KW-1185">Reference proteome</keyword>
<evidence type="ECO:0000256" key="1">
    <source>
        <dbReference type="ARBA" id="ARBA00006930"/>
    </source>
</evidence>
<organism evidence="6 7">
    <name type="scientific">Acaryochloris marina (strain MBIC 11017)</name>
    <dbReference type="NCBI Taxonomy" id="329726"/>
    <lineage>
        <taxon>Bacteria</taxon>
        <taxon>Bacillati</taxon>
        <taxon>Cyanobacteriota</taxon>
        <taxon>Cyanophyceae</taxon>
        <taxon>Acaryochloridales</taxon>
        <taxon>Acaryochloridaceae</taxon>
        <taxon>Acaryochloris</taxon>
    </lineage>
</organism>
<feature type="domain" description="Rad50/SbcC-type AAA" evidence="5">
    <location>
        <begin position="5"/>
        <end position="265"/>
    </location>
</feature>
<evidence type="ECO:0000256" key="2">
    <source>
        <dbReference type="ARBA" id="ARBA00011322"/>
    </source>
</evidence>
<feature type="coiled-coil region" evidence="4">
    <location>
        <begin position="361"/>
        <end position="402"/>
    </location>
</feature>
<feature type="coiled-coil region" evidence="4">
    <location>
        <begin position="512"/>
        <end position="559"/>
    </location>
</feature>
<sequence length="913" mass="105637">MEVLSVTLKNFKAHRDRYYEFRPGANAICGENGSGKTSILEAIAWVLFDHSEYKRAELISVGAKSAQAMVSFISHLDGRIYEVRRCTSRGYEVHDPQLNRKLELKKLDDVRCWLCEHLGVGVHTELAKLFAETIGIPQGTFTVDFLKSAGDRKKVFDPILKVEEYKQAYDQAQKLTSYAQAQVQQLEQQLQSYDQQLEGWEALKQQKLELANTLTQQQAQMQTLAQQLAEMQTELQYLKAKDQAIQTLEKQVQHLQTQWTSKQEILQLLEENWQQADQAVQICRQHRPQFQAYQTAQESLKDLAQQQKQRQQLLQERDRIQTTLRDQQVLLSQNQGQLSTFAKMETELQDWQTKVPQQQHLEQEKTTCQQALQTLVSEQQQLQRLQELRHKQQQHRETLSQTISQLVTLEPQVQAIPNFETQQQQIQERLGRIAAAQQFATELQTLITEAEPQQQQYQQQVGKAKALLKSLSLTQAQTTQLSTLLDQGAALTHQIIQQLQTAFADIIDPQAVTKLKQQLQQIKTQLKAAQKAQTQWLMLEAKQQQLTELDQGMESWQQECDRIQVSLNQEPQLQSQLKQLNTQLTELNNPQGHVSILTKQLQEAAQLEAEIARLQQACQRHEQSLTTVDTQIKALGDLEAQVDAQQQIQQEHQEVYQLYLRHRNQANTFKELDQQRRGAMATQAQLQTQLTAAQAQWQEKLHVHKPERLAELSQTYEQLQRQHDQLQGGLAPQQAQLQYLDQQLQAKQALAQERDQILITLDSKRQISQFVTDARNIYKQSGPRITKFYLTEISWEADRLYRELLDRPDVALQWTEDYEIQVQEQGHWRTFKSLSGGEQMCAALAVRLALLKVLVDINIAFFDEPTTNMDELRRRQLAEALGHLKSFHQLFVISHDDTFESVTENIIRVERAS</sequence>
<evidence type="ECO:0000313" key="7">
    <source>
        <dbReference type="Proteomes" id="UP000000268"/>
    </source>
</evidence>
<proteinExistence type="inferred from homology"/>
<dbReference type="Gene3D" id="3.40.50.300">
    <property type="entry name" value="P-loop containing nucleotide triphosphate hydrolases"/>
    <property type="match status" value="2"/>
</dbReference>
<dbReference type="InterPro" id="IPR038729">
    <property type="entry name" value="Rad50/SbcC_AAA"/>
</dbReference>
<feature type="coiled-coil region" evidence="4">
    <location>
        <begin position="169"/>
        <end position="258"/>
    </location>
</feature>
<evidence type="ECO:0000256" key="3">
    <source>
        <dbReference type="ARBA" id="ARBA00013368"/>
    </source>
</evidence>
<dbReference type="PANTHER" id="PTHR32114">
    <property type="entry name" value="ABC TRANSPORTER ABCH.3"/>
    <property type="match status" value="1"/>
</dbReference>
<dbReference type="HOGENOM" id="CLU_004785_0_2_3"/>
<name>B0CA88_ACAM1</name>
<keyword evidence="4" id="KW-0175">Coiled coil</keyword>
<protein>
    <recommendedName>
        <fullName evidence="3">Nuclease SbcCD subunit C</fullName>
    </recommendedName>
</protein>
<feature type="coiled-coil region" evidence="4">
    <location>
        <begin position="597"/>
        <end position="624"/>
    </location>
</feature>
<evidence type="ECO:0000256" key="4">
    <source>
        <dbReference type="SAM" id="Coils"/>
    </source>
</evidence>
<dbReference type="PANTHER" id="PTHR32114:SF2">
    <property type="entry name" value="ABC TRANSPORTER ABCH.3"/>
    <property type="match status" value="1"/>
</dbReference>
<dbReference type="EMBL" id="CP000828">
    <property type="protein sequence ID" value="ABW27823.1"/>
    <property type="molecule type" value="Genomic_DNA"/>
</dbReference>
<dbReference type="InterPro" id="IPR027417">
    <property type="entry name" value="P-loop_NTPase"/>
</dbReference>
<evidence type="ECO:0000259" key="5">
    <source>
        <dbReference type="Pfam" id="PF13476"/>
    </source>
</evidence>
<dbReference type="STRING" id="329726.AM1_2823"/>
<dbReference type="SUPFAM" id="SSF52540">
    <property type="entry name" value="P-loop containing nucleoside triphosphate hydrolases"/>
    <property type="match status" value="2"/>
</dbReference>
<feature type="coiled-coil region" evidence="4">
    <location>
        <begin position="296"/>
        <end position="323"/>
    </location>
</feature>
<comment type="similarity">
    <text evidence="1">Belongs to the SMC family. SbcC subfamily.</text>
</comment>
<dbReference type="RefSeq" id="WP_012163268.1">
    <property type="nucleotide sequence ID" value="NC_009925.1"/>
</dbReference>
<dbReference type="Pfam" id="PF13476">
    <property type="entry name" value="AAA_23"/>
    <property type="match status" value="1"/>
</dbReference>
<comment type="subunit">
    <text evidence="2">Heterodimer of SbcC and SbcD.</text>
</comment>
<dbReference type="GO" id="GO:0016887">
    <property type="term" value="F:ATP hydrolysis activity"/>
    <property type="evidence" value="ECO:0007669"/>
    <property type="project" value="InterPro"/>
</dbReference>
<accession>B0CA88</accession>
<dbReference type="KEGG" id="amr:AM1_2823"/>
<evidence type="ECO:0000313" key="6">
    <source>
        <dbReference type="EMBL" id="ABW27823.1"/>
    </source>
</evidence>
<reference evidence="6 7" key="1">
    <citation type="journal article" date="2008" name="Proc. Natl. Acad. Sci. U.S.A.">
        <title>Niche adaptation and genome expansion in the chlorophyll d-producing cyanobacterium Acaryochloris marina.</title>
        <authorList>
            <person name="Swingley W.D."/>
            <person name="Chen M."/>
            <person name="Cheung P.C."/>
            <person name="Conrad A.L."/>
            <person name="Dejesa L.C."/>
            <person name="Hao J."/>
            <person name="Honchak B.M."/>
            <person name="Karbach L.E."/>
            <person name="Kurdoglu A."/>
            <person name="Lahiri S."/>
            <person name="Mastrian S.D."/>
            <person name="Miyashita H."/>
            <person name="Page L."/>
            <person name="Ramakrishna P."/>
            <person name="Satoh S."/>
            <person name="Sattley W.M."/>
            <person name="Shimada Y."/>
            <person name="Taylor H.L."/>
            <person name="Tomo T."/>
            <person name="Tsuchiya T."/>
            <person name="Wang Z.T."/>
            <person name="Raymond J."/>
            <person name="Mimuro M."/>
            <person name="Blankenship R.E."/>
            <person name="Touchman J.W."/>
        </authorList>
    </citation>
    <scope>NUCLEOTIDE SEQUENCE [LARGE SCALE GENOMIC DNA]</scope>
    <source>
        <strain evidence="7">MBIC 11017</strain>
    </source>
</reference>
<dbReference type="OrthoDB" id="9795626at2"/>
<dbReference type="AlphaFoldDB" id="B0CA88"/>
<dbReference type="eggNOG" id="COG0419">
    <property type="taxonomic scope" value="Bacteria"/>
</dbReference>
<dbReference type="Proteomes" id="UP000000268">
    <property type="component" value="Chromosome"/>
</dbReference>
<gene>
    <name evidence="6" type="ordered locus">AM1_2823</name>
</gene>